<dbReference type="Proteomes" id="UP000664122">
    <property type="component" value="Unassembled WGS sequence"/>
</dbReference>
<evidence type="ECO:0000313" key="11">
    <source>
        <dbReference type="Proteomes" id="UP000664122"/>
    </source>
</evidence>
<keyword evidence="11" id="KW-1185">Reference proteome</keyword>
<gene>
    <name evidence="10" type="primary">ugpB</name>
    <name evidence="10" type="ORF">J1C48_10065</name>
</gene>
<keyword evidence="7" id="KW-0574">Periplasm</keyword>
<reference evidence="10" key="1">
    <citation type="submission" date="2021-03" db="EMBL/GenBank/DDBJ databases">
        <title>Whole genome sequence of Jiella sp. CQZ9-1.</title>
        <authorList>
            <person name="Tuo L."/>
        </authorList>
    </citation>
    <scope>NUCLEOTIDE SEQUENCE</scope>
    <source>
        <strain evidence="10">CQZ9-1</strain>
    </source>
</reference>
<keyword evidence="6 9" id="KW-0732">Signal</keyword>
<feature type="signal peptide" evidence="9">
    <location>
        <begin position="1"/>
        <end position="22"/>
    </location>
</feature>
<evidence type="ECO:0000313" key="10">
    <source>
        <dbReference type="EMBL" id="MBO0662921.1"/>
    </source>
</evidence>
<dbReference type="NCBIfam" id="NF008211">
    <property type="entry name" value="PRK10974.1"/>
    <property type="match status" value="1"/>
</dbReference>
<dbReference type="PANTHER" id="PTHR43649">
    <property type="entry name" value="ARABINOSE-BINDING PROTEIN-RELATED"/>
    <property type="match status" value="1"/>
</dbReference>
<evidence type="ECO:0000256" key="9">
    <source>
        <dbReference type="SAM" id="SignalP"/>
    </source>
</evidence>
<protein>
    <recommendedName>
        <fullName evidence="4">sn-glycerol-3-phosphate-binding periplasmic protein UgpB</fullName>
    </recommendedName>
</protein>
<evidence type="ECO:0000256" key="3">
    <source>
        <dbReference type="ARBA" id="ARBA00011557"/>
    </source>
</evidence>
<dbReference type="AlphaFoldDB" id="A0A939FZ78"/>
<dbReference type="GO" id="GO:0042597">
    <property type="term" value="C:periplasmic space"/>
    <property type="evidence" value="ECO:0007669"/>
    <property type="project" value="UniProtKB-SubCell"/>
</dbReference>
<sequence length="436" mass="47752">MNIRSLVLAGALAATTALPAFAATEIQWWHSMGGANGEKLEEIANEFNKSQSEYKIVPVNKGKYAESMTAAIAAFRAGQQPDILQVFEVGTGTFMAAKQAIYPVEQLMKDEGETFDPSVYLPAVTGYYETTKGKLLSFPFNSSTPILYYNKDAFKKAGLTTPPKTWADMASAATKIVKSGAAKCGFTTTWPSWMNVENLSAFNNVPLATEQNGMGGLDAKFVFAEKGLVPMHWANLAKWQKTGAYQYRGRTGDAVPSFTSGDCAMIIESSAGRAAILKSSKFNVGFSMMPYYASQKGAPQNSIIGGASLWVMRGKPESHYKGVAKFFTFLSQPKIQAEWHQFTGYLPITKAAYELSKKEGYYKKNPGAEIAIKEITLNKPTENSKGLRFGDYVQIRNVFQSEIEQTLNGSKTAEQAAKDAEAKGNEMLRAFQQSHE</sequence>
<evidence type="ECO:0000256" key="7">
    <source>
        <dbReference type="ARBA" id="ARBA00022764"/>
    </source>
</evidence>
<comment type="similarity">
    <text evidence="2">Belongs to the bacterial solute-binding protein 1 family.</text>
</comment>
<dbReference type="CDD" id="cd14748">
    <property type="entry name" value="PBP2_UgpB"/>
    <property type="match status" value="1"/>
</dbReference>
<keyword evidence="5" id="KW-0813">Transport</keyword>
<comment type="function">
    <text evidence="8">Part of the ABC transporter complex UgpBAEC involved in sn-glycerol-3-phosphate (G3P) import. Binds G3P.</text>
</comment>
<dbReference type="PANTHER" id="PTHR43649:SF31">
    <property type="entry name" value="SN-GLYCEROL-3-PHOSPHATE-BINDING PERIPLASMIC PROTEIN UGPB"/>
    <property type="match status" value="1"/>
</dbReference>
<dbReference type="InterPro" id="IPR006059">
    <property type="entry name" value="SBP"/>
</dbReference>
<dbReference type="InterPro" id="IPR050490">
    <property type="entry name" value="Bact_solute-bd_prot1"/>
</dbReference>
<organism evidence="10 11">
    <name type="scientific">Jiella flava</name>
    <dbReference type="NCBI Taxonomy" id="2816857"/>
    <lineage>
        <taxon>Bacteria</taxon>
        <taxon>Pseudomonadati</taxon>
        <taxon>Pseudomonadota</taxon>
        <taxon>Alphaproteobacteria</taxon>
        <taxon>Hyphomicrobiales</taxon>
        <taxon>Aurantimonadaceae</taxon>
        <taxon>Jiella</taxon>
    </lineage>
</organism>
<dbReference type="Pfam" id="PF13416">
    <property type="entry name" value="SBP_bac_8"/>
    <property type="match status" value="1"/>
</dbReference>
<dbReference type="RefSeq" id="WP_207257707.1">
    <property type="nucleotide sequence ID" value="NZ_JAFMPP010000007.1"/>
</dbReference>
<name>A0A939FZ78_9HYPH</name>
<evidence type="ECO:0000256" key="1">
    <source>
        <dbReference type="ARBA" id="ARBA00004418"/>
    </source>
</evidence>
<comment type="caution">
    <text evidence="10">The sequence shown here is derived from an EMBL/GenBank/DDBJ whole genome shotgun (WGS) entry which is preliminary data.</text>
</comment>
<evidence type="ECO:0000256" key="2">
    <source>
        <dbReference type="ARBA" id="ARBA00008520"/>
    </source>
</evidence>
<evidence type="ECO:0000256" key="5">
    <source>
        <dbReference type="ARBA" id="ARBA00022448"/>
    </source>
</evidence>
<dbReference type="SUPFAM" id="SSF53850">
    <property type="entry name" value="Periplasmic binding protein-like II"/>
    <property type="match status" value="1"/>
</dbReference>
<evidence type="ECO:0000256" key="4">
    <source>
        <dbReference type="ARBA" id="ARBA00017470"/>
    </source>
</evidence>
<dbReference type="EMBL" id="JAFMPP010000007">
    <property type="protein sequence ID" value="MBO0662921.1"/>
    <property type="molecule type" value="Genomic_DNA"/>
</dbReference>
<comment type="subcellular location">
    <subcellularLocation>
        <location evidence="1">Periplasm</location>
    </subcellularLocation>
</comment>
<evidence type="ECO:0000256" key="6">
    <source>
        <dbReference type="ARBA" id="ARBA00022729"/>
    </source>
</evidence>
<evidence type="ECO:0000256" key="8">
    <source>
        <dbReference type="ARBA" id="ARBA00034473"/>
    </source>
</evidence>
<dbReference type="Gene3D" id="3.40.190.10">
    <property type="entry name" value="Periplasmic binding protein-like II"/>
    <property type="match status" value="2"/>
</dbReference>
<comment type="subunit">
    <text evidence="3">The complex is composed of two ATP-binding proteins (UgpC), two transmembrane proteins (UgpA and UgpE) and a solute-binding protein (UgpB).</text>
</comment>
<proteinExistence type="inferred from homology"/>
<feature type="chain" id="PRO_5037451772" description="sn-glycerol-3-phosphate-binding periplasmic protein UgpB" evidence="9">
    <location>
        <begin position="23"/>
        <end position="436"/>
    </location>
</feature>
<accession>A0A939FZ78</accession>